<feature type="compositionally biased region" description="Basic and acidic residues" evidence="5">
    <location>
        <begin position="380"/>
        <end position="391"/>
    </location>
</feature>
<dbReference type="CDD" id="cd05506">
    <property type="entry name" value="Bromo_plant1"/>
    <property type="match status" value="1"/>
</dbReference>
<keyword evidence="1" id="KW-0805">Transcription regulation</keyword>
<dbReference type="Gramene" id="KFK41753">
    <property type="protein sequence ID" value="KFK41753"/>
    <property type="gene ID" value="AALP_AA2G167800"/>
</dbReference>
<sequence>MASGAIPSGGVSKTKHKWSDGGNKSQKRPKPMIPATQTPSNSFGSESMMKISLSSISKLEVTNLKRKLMTELDEVRSLLKRLEQPVVSNKKLKTGTGGKKGGQGAVDKGMVQILKNCNNLLTKLMKHKFGWIFNVPVDAKGLSLHDYHTIITKPMDLGTVKSKLSKSLYKSPLDFAEDVRLTFNNAMLYNPKDHDVYRMAESLLKMFEEKWTPLETQYEGLNRKQQPTRDVEFYPPVSTNIPYVEPLPLPAPTRSPSPPPPTAVVENTLERAESMTNPVEPEVVTVVPEKPEEEEASENRALTFEEKRRLSEDLQDLPFDKLEAVVQIIKKRNPELAQEDDEIELDIDSLDLETLWELYRYVTEYKESSSKKKKEQGLGSERDAESVHDSVQEPNTLVSGHESTIVTELGHVASPVRQEVNAGGSSSSNSSSSGSGSCSSDSDSDSSGHVSDTGN</sequence>
<evidence type="ECO:0000256" key="2">
    <source>
        <dbReference type="ARBA" id="ARBA00023117"/>
    </source>
</evidence>
<gene>
    <name evidence="8" type="ordered locus">AALP_Aa2g167800</name>
</gene>
<feature type="domain" description="NET" evidence="7">
    <location>
        <begin position="292"/>
        <end position="373"/>
    </location>
</feature>
<dbReference type="Pfam" id="PF00439">
    <property type="entry name" value="Bromodomain"/>
    <property type="match status" value="1"/>
</dbReference>
<dbReference type="InterPro" id="IPR037377">
    <property type="entry name" value="GTE_bromo"/>
</dbReference>
<dbReference type="EMBL" id="CM002870">
    <property type="protein sequence ID" value="KFK41753.1"/>
    <property type="molecule type" value="Genomic_DNA"/>
</dbReference>
<feature type="compositionally biased region" description="Low complexity" evidence="5">
    <location>
        <begin position="423"/>
        <end position="448"/>
    </location>
</feature>
<keyword evidence="3" id="KW-0804">Transcription</keyword>
<evidence type="ECO:0000256" key="5">
    <source>
        <dbReference type="SAM" id="MobiDB-lite"/>
    </source>
</evidence>
<evidence type="ECO:0000256" key="1">
    <source>
        <dbReference type="ARBA" id="ARBA00023015"/>
    </source>
</evidence>
<dbReference type="Proteomes" id="UP000029120">
    <property type="component" value="Chromosome 2"/>
</dbReference>
<feature type="region of interest" description="Disordered" evidence="5">
    <location>
        <begin position="1"/>
        <end position="44"/>
    </location>
</feature>
<organism evidence="8 9">
    <name type="scientific">Arabis alpina</name>
    <name type="common">Alpine rock-cress</name>
    <dbReference type="NCBI Taxonomy" id="50452"/>
    <lineage>
        <taxon>Eukaryota</taxon>
        <taxon>Viridiplantae</taxon>
        <taxon>Streptophyta</taxon>
        <taxon>Embryophyta</taxon>
        <taxon>Tracheophyta</taxon>
        <taxon>Spermatophyta</taxon>
        <taxon>Magnoliopsida</taxon>
        <taxon>eudicotyledons</taxon>
        <taxon>Gunneridae</taxon>
        <taxon>Pentapetalae</taxon>
        <taxon>rosids</taxon>
        <taxon>malvids</taxon>
        <taxon>Brassicales</taxon>
        <taxon>Brassicaceae</taxon>
        <taxon>Arabideae</taxon>
        <taxon>Arabis</taxon>
    </lineage>
</organism>
<evidence type="ECO:0000256" key="4">
    <source>
        <dbReference type="PROSITE-ProRule" id="PRU00035"/>
    </source>
</evidence>
<dbReference type="InterPro" id="IPR038336">
    <property type="entry name" value="NET_sf"/>
</dbReference>
<proteinExistence type="predicted"/>
<dbReference type="PRINTS" id="PR00503">
    <property type="entry name" value="BROMODOMAIN"/>
</dbReference>
<feature type="compositionally biased region" description="Polar residues" evidence="5">
    <location>
        <begin position="35"/>
        <end position="44"/>
    </location>
</feature>
<dbReference type="PROSITE" id="PS50014">
    <property type="entry name" value="BROMODOMAIN_2"/>
    <property type="match status" value="1"/>
</dbReference>
<dbReference type="InterPro" id="IPR027353">
    <property type="entry name" value="NET_dom"/>
</dbReference>
<dbReference type="Pfam" id="PF17035">
    <property type="entry name" value="BET"/>
    <property type="match status" value="1"/>
</dbReference>
<dbReference type="InterPro" id="IPR036427">
    <property type="entry name" value="Bromodomain-like_sf"/>
</dbReference>
<evidence type="ECO:0000259" key="6">
    <source>
        <dbReference type="PROSITE" id="PS50014"/>
    </source>
</evidence>
<dbReference type="OMA" id="RFERTHD"/>
<name>A0A087HI01_ARAAL</name>
<keyword evidence="2 4" id="KW-0103">Bromodomain</keyword>
<dbReference type="Gene3D" id="1.20.920.10">
    <property type="entry name" value="Bromodomain-like"/>
    <property type="match status" value="1"/>
</dbReference>
<dbReference type="AlphaFoldDB" id="A0A087HI01"/>
<dbReference type="PROSITE" id="PS51525">
    <property type="entry name" value="NET"/>
    <property type="match status" value="1"/>
</dbReference>
<feature type="region of interest" description="Disordered" evidence="5">
    <location>
        <begin position="366"/>
        <end position="455"/>
    </location>
</feature>
<dbReference type="OrthoDB" id="21449at2759"/>
<dbReference type="PANTHER" id="PTHR45926">
    <property type="entry name" value="OSJNBA0053K19.4 PROTEIN"/>
    <property type="match status" value="1"/>
</dbReference>
<dbReference type="Gene3D" id="1.20.1270.220">
    <property type="match status" value="1"/>
</dbReference>
<evidence type="ECO:0000256" key="3">
    <source>
        <dbReference type="ARBA" id="ARBA00023163"/>
    </source>
</evidence>
<reference evidence="9" key="1">
    <citation type="journal article" date="2015" name="Nat. Plants">
        <title>Genome expansion of Arabis alpina linked with retrotransposition and reduced symmetric DNA methylation.</title>
        <authorList>
            <person name="Willing E.M."/>
            <person name="Rawat V."/>
            <person name="Mandakova T."/>
            <person name="Maumus F."/>
            <person name="James G.V."/>
            <person name="Nordstroem K.J."/>
            <person name="Becker C."/>
            <person name="Warthmann N."/>
            <person name="Chica C."/>
            <person name="Szarzynska B."/>
            <person name="Zytnicki M."/>
            <person name="Albani M.C."/>
            <person name="Kiefer C."/>
            <person name="Bergonzi S."/>
            <person name="Castaings L."/>
            <person name="Mateos J.L."/>
            <person name="Berns M.C."/>
            <person name="Bujdoso N."/>
            <person name="Piofczyk T."/>
            <person name="de Lorenzo L."/>
            <person name="Barrero-Sicilia C."/>
            <person name="Mateos I."/>
            <person name="Piednoel M."/>
            <person name="Hagmann J."/>
            <person name="Chen-Min-Tao R."/>
            <person name="Iglesias-Fernandez R."/>
            <person name="Schuster S.C."/>
            <person name="Alonso-Blanco C."/>
            <person name="Roudier F."/>
            <person name="Carbonero P."/>
            <person name="Paz-Ares J."/>
            <person name="Davis S.J."/>
            <person name="Pecinka A."/>
            <person name="Quesneville H."/>
            <person name="Colot V."/>
            <person name="Lysak M.A."/>
            <person name="Weigel D."/>
            <person name="Coupland G."/>
            <person name="Schneeberger K."/>
        </authorList>
    </citation>
    <scope>NUCLEOTIDE SEQUENCE [LARGE SCALE GENOMIC DNA]</scope>
    <source>
        <strain evidence="9">cv. Pajares</strain>
    </source>
</reference>
<feature type="domain" description="Bromo" evidence="6">
    <location>
        <begin position="125"/>
        <end position="197"/>
    </location>
</feature>
<dbReference type="InterPro" id="IPR001487">
    <property type="entry name" value="Bromodomain"/>
</dbReference>
<feature type="compositionally biased region" description="Polar residues" evidence="5">
    <location>
        <begin position="392"/>
        <end position="406"/>
    </location>
</feature>
<evidence type="ECO:0000259" key="7">
    <source>
        <dbReference type="PROSITE" id="PS51525"/>
    </source>
</evidence>
<evidence type="ECO:0000313" key="8">
    <source>
        <dbReference type="EMBL" id="KFK41753.1"/>
    </source>
</evidence>
<accession>A0A087HI01</accession>
<dbReference type="eggNOG" id="KOG1474">
    <property type="taxonomic scope" value="Eukaryota"/>
</dbReference>
<protein>
    <submittedName>
        <fullName evidence="8">Uncharacterized protein</fullName>
    </submittedName>
</protein>
<dbReference type="SMART" id="SM00297">
    <property type="entry name" value="BROMO"/>
    <property type="match status" value="1"/>
</dbReference>
<dbReference type="SUPFAM" id="SSF47370">
    <property type="entry name" value="Bromodomain"/>
    <property type="match status" value="1"/>
</dbReference>
<evidence type="ECO:0000313" key="9">
    <source>
        <dbReference type="Proteomes" id="UP000029120"/>
    </source>
</evidence>
<keyword evidence="9" id="KW-1185">Reference proteome</keyword>